<evidence type="ECO:0000313" key="2">
    <source>
        <dbReference type="Proteomes" id="UP000586454"/>
    </source>
</evidence>
<accession>A0A6V6Y433</accession>
<dbReference type="Proteomes" id="UP000586454">
    <property type="component" value="Unassembled WGS sequence"/>
</dbReference>
<dbReference type="RefSeq" id="WP_180500058.1">
    <property type="nucleotide sequence ID" value="NZ_CAIJCS010000019.1"/>
</dbReference>
<keyword evidence="2" id="KW-1185">Reference proteome</keyword>
<organism evidence="1 2">
    <name type="scientific">Aedoeadaptatus nemausensis</name>
    <dbReference type="NCBI Taxonomy" id="2582829"/>
    <lineage>
        <taxon>Bacteria</taxon>
        <taxon>Bacillati</taxon>
        <taxon>Bacillota</taxon>
        <taxon>Tissierellia</taxon>
        <taxon>Tissierellales</taxon>
        <taxon>Peptoniphilaceae</taxon>
        <taxon>Aedoeadaptatus</taxon>
    </lineage>
</organism>
<comment type="caution">
    <text evidence="1">The sequence shown here is derived from an EMBL/GenBank/DDBJ whole genome shotgun (WGS) entry which is preliminary data.</text>
</comment>
<gene>
    <name evidence="1" type="ORF">PEPNEM18_01092</name>
</gene>
<dbReference type="EMBL" id="CAIJCS010000019">
    <property type="protein sequence ID" value="CAC9931789.1"/>
    <property type="molecule type" value="Genomic_DNA"/>
</dbReference>
<sequence>MSNENSWIKTLADFETIVDSARYSISMDDLFDDDMLYEPIRETVSDFDMASWLMFDTLENRETTRDLMHQFWRHLHKVRSVEYYLEPFFDSYLSIYRVNHVAEKGIYIQNIAIEEPAVVIHKTDGTKVLKEGSLFFGRILHTESGHFAFHIANMVPEDLEERFMGKIKAMMNLQPLLTQDPEGYVKSLKDGNPDLLFLYALGIEQSREDQSEELYYGWVDGEEDEGEDLLSLVARLGITREEAVEDIHVLEWMEDRLYLQSGQSMEDDDFTEYFSLIEKAAEEGIFSSDGQLLRVLDYLRIWTKAGTDRDAYRSVMKAQNQVLSLKAHLENTVHGFYRSAEFDRALSATPEDYISWIAQYDRYLECFVEYSMEATQTGALNRDSLDKIFPLIGVKISPKNRYIREGSYPELVFYRAFAELKGFIVRDGGRYVHTTQMERYLELSPHEKLSLWLSTLLHPDLEKEAPYFKEWRVGEVWTKLEEENFLSSLMKIPQPVDKKSRIEGLAVQLGQELKLYRLLYDGRYHVDLTPVGEAVFRRIGAMEKDNVVPLFEQ</sequence>
<proteinExistence type="predicted"/>
<dbReference type="AlphaFoldDB" id="A0A6V6Y433"/>
<evidence type="ECO:0000313" key="1">
    <source>
        <dbReference type="EMBL" id="CAC9931789.1"/>
    </source>
</evidence>
<protein>
    <submittedName>
        <fullName evidence="1">Uncharacterized protein</fullName>
    </submittedName>
</protein>
<reference evidence="1 2" key="1">
    <citation type="submission" date="2020-06" db="EMBL/GenBank/DDBJ databases">
        <authorList>
            <person name="Criscuolo A."/>
        </authorList>
    </citation>
    <scope>NUCLEOTIDE SEQUENCE [LARGE SCALE GENOMIC DNA]</scope>
    <source>
        <strain evidence="1">1804121828</strain>
    </source>
</reference>
<name>A0A6V6Y433_9FIRM</name>